<dbReference type="GO" id="GO:1990904">
    <property type="term" value="C:ribonucleoprotein complex"/>
    <property type="evidence" value="ECO:0007669"/>
    <property type="project" value="UniProtKB-KW"/>
</dbReference>
<dbReference type="SUPFAM" id="SSF56047">
    <property type="entry name" value="Ribosomal protein S8"/>
    <property type="match status" value="1"/>
</dbReference>
<keyword evidence="5 7" id="KW-0687">Ribonucleoprotein</keyword>
<accession>A0A1F7U1N2</accession>
<comment type="similarity">
    <text evidence="1 7 8">Belongs to the universal ribosomal protein uS8 family.</text>
</comment>
<dbReference type="AlphaFoldDB" id="A0A1F7U1N2"/>
<dbReference type="PANTHER" id="PTHR11758">
    <property type="entry name" value="40S RIBOSOMAL PROTEIN S15A"/>
    <property type="match status" value="1"/>
</dbReference>
<dbReference type="HAMAP" id="MF_01302_B">
    <property type="entry name" value="Ribosomal_uS8_B"/>
    <property type="match status" value="1"/>
</dbReference>
<evidence type="ECO:0000256" key="2">
    <source>
        <dbReference type="ARBA" id="ARBA00022730"/>
    </source>
</evidence>
<evidence type="ECO:0000256" key="8">
    <source>
        <dbReference type="RuleBase" id="RU003660"/>
    </source>
</evidence>
<evidence type="ECO:0000256" key="4">
    <source>
        <dbReference type="ARBA" id="ARBA00022980"/>
    </source>
</evidence>
<dbReference type="Proteomes" id="UP000177097">
    <property type="component" value="Unassembled WGS sequence"/>
</dbReference>
<dbReference type="InterPro" id="IPR047863">
    <property type="entry name" value="Ribosomal_uS8_CS"/>
</dbReference>
<dbReference type="GO" id="GO:0003735">
    <property type="term" value="F:structural constituent of ribosome"/>
    <property type="evidence" value="ECO:0007669"/>
    <property type="project" value="InterPro"/>
</dbReference>
<name>A0A1F7U1N2_9BACT</name>
<dbReference type="PROSITE" id="PS00053">
    <property type="entry name" value="RIBOSOMAL_S8"/>
    <property type="match status" value="1"/>
</dbReference>
<keyword evidence="3 7" id="KW-0694">RNA-binding</keyword>
<dbReference type="InterPro" id="IPR035987">
    <property type="entry name" value="Ribosomal_uS8_sf"/>
</dbReference>
<dbReference type="GO" id="GO:0005737">
    <property type="term" value="C:cytoplasm"/>
    <property type="evidence" value="ECO:0007669"/>
    <property type="project" value="UniProtKB-ARBA"/>
</dbReference>
<organism evidence="9 10">
    <name type="scientific">Candidatus Uhrbacteria bacterium RIFCSPHIGHO2_02_FULL_53_13</name>
    <dbReference type="NCBI Taxonomy" id="1802389"/>
    <lineage>
        <taxon>Bacteria</taxon>
        <taxon>Candidatus Uhriibacteriota</taxon>
    </lineage>
</organism>
<dbReference type="GO" id="GO:0005840">
    <property type="term" value="C:ribosome"/>
    <property type="evidence" value="ECO:0007669"/>
    <property type="project" value="UniProtKB-KW"/>
</dbReference>
<gene>
    <name evidence="7" type="primary">rpsH</name>
    <name evidence="9" type="ORF">A3C17_02880</name>
</gene>
<dbReference type="Pfam" id="PF00410">
    <property type="entry name" value="Ribosomal_S8"/>
    <property type="match status" value="1"/>
</dbReference>
<comment type="caution">
    <text evidence="9">The sequence shown here is derived from an EMBL/GenBank/DDBJ whole genome shotgun (WGS) entry which is preliminary data.</text>
</comment>
<evidence type="ECO:0000256" key="6">
    <source>
        <dbReference type="ARBA" id="ARBA00035258"/>
    </source>
</evidence>
<evidence type="ECO:0000256" key="5">
    <source>
        <dbReference type="ARBA" id="ARBA00023274"/>
    </source>
</evidence>
<sequence>MTTNDPISDMLTRIRNAQLAGHKTVRVPRSNMKFAIAKILETEGYLAEVGEAEGTAFPELELTLKYKGRTPIIRELKRVSKPGRRIYTKAKDLPRVYSDIGIAILSTPNGVMTNKDARRQRLGGEVLCTIF</sequence>
<dbReference type="NCBIfam" id="NF001109">
    <property type="entry name" value="PRK00136.1"/>
    <property type="match status" value="1"/>
</dbReference>
<dbReference type="FunFam" id="3.30.1370.30:FF:000002">
    <property type="entry name" value="30S ribosomal protein S8"/>
    <property type="match status" value="1"/>
</dbReference>
<reference evidence="9 10" key="1">
    <citation type="journal article" date="2016" name="Nat. Commun.">
        <title>Thousands of microbial genomes shed light on interconnected biogeochemical processes in an aquifer system.</title>
        <authorList>
            <person name="Anantharaman K."/>
            <person name="Brown C.T."/>
            <person name="Hug L.A."/>
            <person name="Sharon I."/>
            <person name="Castelle C.J."/>
            <person name="Probst A.J."/>
            <person name="Thomas B.C."/>
            <person name="Singh A."/>
            <person name="Wilkins M.J."/>
            <person name="Karaoz U."/>
            <person name="Brodie E.L."/>
            <person name="Williams K.H."/>
            <person name="Hubbard S.S."/>
            <person name="Banfield J.F."/>
        </authorList>
    </citation>
    <scope>NUCLEOTIDE SEQUENCE [LARGE SCALE GENOMIC DNA]</scope>
</reference>
<dbReference type="InterPro" id="IPR000630">
    <property type="entry name" value="Ribosomal_uS8"/>
</dbReference>
<keyword evidence="2 7" id="KW-0699">rRNA-binding</keyword>
<evidence type="ECO:0000256" key="7">
    <source>
        <dbReference type="HAMAP-Rule" id="MF_01302"/>
    </source>
</evidence>
<dbReference type="FunFam" id="3.30.1490.10:FF:000001">
    <property type="entry name" value="30S ribosomal protein S8"/>
    <property type="match status" value="1"/>
</dbReference>
<dbReference type="GO" id="GO:0019843">
    <property type="term" value="F:rRNA binding"/>
    <property type="evidence" value="ECO:0007669"/>
    <property type="project" value="UniProtKB-UniRule"/>
</dbReference>
<keyword evidence="4 7" id="KW-0689">Ribosomal protein</keyword>
<evidence type="ECO:0000256" key="3">
    <source>
        <dbReference type="ARBA" id="ARBA00022884"/>
    </source>
</evidence>
<comment type="function">
    <text evidence="7">One of the primary rRNA binding proteins, it binds directly to 16S rRNA central domain where it helps coordinate assembly of the platform of the 30S subunit.</text>
</comment>
<evidence type="ECO:0000313" key="9">
    <source>
        <dbReference type="EMBL" id="OGL71738.1"/>
    </source>
</evidence>
<dbReference type="GO" id="GO:0006412">
    <property type="term" value="P:translation"/>
    <property type="evidence" value="ECO:0007669"/>
    <property type="project" value="UniProtKB-UniRule"/>
</dbReference>
<comment type="subunit">
    <text evidence="7">Part of the 30S ribosomal subunit. Contacts proteins S5 and S12.</text>
</comment>
<dbReference type="Gene3D" id="3.30.1490.10">
    <property type="match status" value="1"/>
</dbReference>
<dbReference type="EMBL" id="MGDX01000006">
    <property type="protein sequence ID" value="OGL71738.1"/>
    <property type="molecule type" value="Genomic_DNA"/>
</dbReference>
<evidence type="ECO:0000313" key="10">
    <source>
        <dbReference type="Proteomes" id="UP000177097"/>
    </source>
</evidence>
<dbReference type="Gene3D" id="3.30.1370.30">
    <property type="match status" value="1"/>
</dbReference>
<proteinExistence type="inferred from homology"/>
<protein>
    <recommendedName>
        <fullName evidence="6 7">Small ribosomal subunit protein uS8</fullName>
    </recommendedName>
</protein>
<dbReference type="STRING" id="1802389.A3C17_02880"/>
<evidence type="ECO:0000256" key="1">
    <source>
        <dbReference type="ARBA" id="ARBA00006471"/>
    </source>
</evidence>